<sequence>MSETVYRNDNLGAWQNAPVIQDEVISYIDKLGGSFILRDVYRPLGLPRRTVNRVLLRLHAKGVLTRRKVPIELPCPARRPGSASPHTARRMCYLYSYAGGFAR</sequence>
<protein>
    <recommendedName>
        <fullName evidence="3">HTH iclR-type domain-containing protein</fullName>
    </recommendedName>
</protein>
<reference evidence="1" key="1">
    <citation type="journal article" date="2014" name="Int. J. Syst. Evol. Microbiol.">
        <title>Complete genome sequence of Corynebacterium casei LMG S-19264T (=DSM 44701T), isolated from a smear-ripened cheese.</title>
        <authorList>
            <consortium name="US DOE Joint Genome Institute (JGI-PGF)"/>
            <person name="Walter F."/>
            <person name="Albersmeier A."/>
            <person name="Kalinowski J."/>
            <person name="Ruckert C."/>
        </authorList>
    </citation>
    <scope>NUCLEOTIDE SEQUENCE</scope>
    <source>
        <strain evidence="1">CGMCC 1.15360</strain>
    </source>
</reference>
<evidence type="ECO:0000313" key="2">
    <source>
        <dbReference type="Proteomes" id="UP000612349"/>
    </source>
</evidence>
<evidence type="ECO:0000313" key="1">
    <source>
        <dbReference type="EMBL" id="GGD58638.1"/>
    </source>
</evidence>
<gene>
    <name evidence="1" type="ORF">GCM10010990_04900</name>
</gene>
<dbReference type="Gene3D" id="1.10.10.10">
    <property type="entry name" value="Winged helix-like DNA-binding domain superfamily/Winged helix DNA-binding domain"/>
    <property type="match status" value="1"/>
</dbReference>
<dbReference type="AlphaFoldDB" id="A0A917DPI3"/>
<dbReference type="EMBL" id="BMIP01000001">
    <property type="protein sequence ID" value="GGD58638.1"/>
    <property type="molecule type" value="Genomic_DNA"/>
</dbReference>
<dbReference type="InterPro" id="IPR036390">
    <property type="entry name" value="WH_DNA-bd_sf"/>
</dbReference>
<dbReference type="InterPro" id="IPR036388">
    <property type="entry name" value="WH-like_DNA-bd_sf"/>
</dbReference>
<evidence type="ECO:0008006" key="3">
    <source>
        <dbReference type="Google" id="ProtNLM"/>
    </source>
</evidence>
<name>A0A917DPI3_9SPHN</name>
<dbReference type="Proteomes" id="UP000612349">
    <property type="component" value="Unassembled WGS sequence"/>
</dbReference>
<reference evidence="1" key="2">
    <citation type="submission" date="2020-09" db="EMBL/GenBank/DDBJ databases">
        <authorList>
            <person name="Sun Q."/>
            <person name="Zhou Y."/>
        </authorList>
    </citation>
    <scope>NUCLEOTIDE SEQUENCE</scope>
    <source>
        <strain evidence="1">CGMCC 1.15360</strain>
    </source>
</reference>
<accession>A0A917DPI3</accession>
<dbReference type="SUPFAM" id="SSF46785">
    <property type="entry name" value="Winged helix' DNA-binding domain"/>
    <property type="match status" value="1"/>
</dbReference>
<comment type="caution">
    <text evidence="1">The sequence shown here is derived from an EMBL/GenBank/DDBJ whole genome shotgun (WGS) entry which is preliminary data.</text>
</comment>
<organism evidence="1 2">
    <name type="scientific">Croceicoccus mobilis</name>
    <dbReference type="NCBI Taxonomy" id="1703339"/>
    <lineage>
        <taxon>Bacteria</taxon>
        <taxon>Pseudomonadati</taxon>
        <taxon>Pseudomonadota</taxon>
        <taxon>Alphaproteobacteria</taxon>
        <taxon>Sphingomonadales</taxon>
        <taxon>Erythrobacteraceae</taxon>
        <taxon>Croceicoccus</taxon>
    </lineage>
</organism>
<proteinExistence type="predicted"/>
<keyword evidence="2" id="KW-1185">Reference proteome</keyword>